<dbReference type="Gene3D" id="2.60.40.380">
    <property type="entry name" value="Purple acid phosphatase-like, N-terminal"/>
    <property type="match status" value="1"/>
</dbReference>
<name>A0A7X5ZH87_9GAMM</name>
<keyword evidence="2" id="KW-1185">Reference proteome</keyword>
<dbReference type="Proteomes" id="UP000490980">
    <property type="component" value="Unassembled WGS sequence"/>
</dbReference>
<accession>A0A7X5ZH87</accession>
<reference evidence="1 2" key="1">
    <citation type="submission" date="2020-03" db="EMBL/GenBank/DDBJ databases">
        <authorList>
            <person name="Lai Q."/>
        </authorList>
    </citation>
    <scope>NUCLEOTIDE SEQUENCE [LARGE SCALE GENOMIC DNA]</scope>
    <source>
        <strain evidence="1 2">CCUG 25036</strain>
    </source>
</reference>
<protein>
    <submittedName>
        <fullName evidence="1">Uncharacterized protein</fullName>
    </submittedName>
</protein>
<evidence type="ECO:0000313" key="2">
    <source>
        <dbReference type="Proteomes" id="UP000490980"/>
    </source>
</evidence>
<dbReference type="AlphaFoldDB" id="A0A7X5ZH87"/>
<evidence type="ECO:0000313" key="1">
    <source>
        <dbReference type="EMBL" id="NII05583.1"/>
    </source>
</evidence>
<organism evidence="1 2">
    <name type="scientific">Luteibacter anthropi</name>
    <dbReference type="NCBI Taxonomy" id="564369"/>
    <lineage>
        <taxon>Bacteria</taxon>
        <taxon>Pseudomonadati</taxon>
        <taxon>Pseudomonadota</taxon>
        <taxon>Gammaproteobacteria</taxon>
        <taxon>Lysobacterales</taxon>
        <taxon>Rhodanobacteraceae</taxon>
        <taxon>Luteibacter</taxon>
    </lineage>
</organism>
<proteinExistence type="predicted"/>
<sequence>MSAPMAMSVFSVVNAAVSAEKPVKNKINYKVRWERASPDSWNFWCRLSPDDPYFQGDIPITMVIAADRKLTRVIAKHDFLVRRDRSYTLRSRVSVNGKRSHYYYGYVIGSAASIPPSAFVEGRRLGILERPVTTRPRKLRLVNGVG</sequence>
<dbReference type="EMBL" id="JAARLZ010000002">
    <property type="protein sequence ID" value="NII05583.1"/>
    <property type="molecule type" value="Genomic_DNA"/>
</dbReference>
<dbReference type="RefSeq" id="WP_166946681.1">
    <property type="nucleotide sequence ID" value="NZ_JAARLZ010000002.1"/>
</dbReference>
<comment type="caution">
    <text evidence="1">The sequence shown here is derived from an EMBL/GenBank/DDBJ whole genome shotgun (WGS) entry which is preliminary data.</text>
</comment>
<gene>
    <name evidence="1" type="ORF">HBF25_04155</name>
</gene>